<feature type="region of interest" description="Disordered" evidence="14">
    <location>
        <begin position="364"/>
        <end position="389"/>
    </location>
</feature>
<dbReference type="InterPro" id="IPR009071">
    <property type="entry name" value="HMG_box_dom"/>
</dbReference>
<feature type="compositionally biased region" description="Basic and acidic residues" evidence="14">
    <location>
        <begin position="421"/>
        <end position="430"/>
    </location>
</feature>
<evidence type="ECO:0000256" key="6">
    <source>
        <dbReference type="ARBA" id="ARBA00023125"/>
    </source>
</evidence>
<feature type="DNA-binding region" description="HMG box" evidence="13">
    <location>
        <begin position="78"/>
        <end position="146"/>
    </location>
</feature>
<evidence type="ECO:0000256" key="5">
    <source>
        <dbReference type="ARBA" id="ARBA00023015"/>
    </source>
</evidence>
<dbReference type="InterPro" id="IPR052412">
    <property type="entry name" value="CC-Dev_Transcription_Reg"/>
</dbReference>
<evidence type="ECO:0000256" key="12">
    <source>
        <dbReference type="ARBA" id="ARBA00082897"/>
    </source>
</evidence>
<sequence>MKVRERGRELQDAGEVIGKRPKRRCLQWHPILSKKTLDFSEEEEEEDELDKLPLLEDSTPLQCGNATEVEEDPNEQRARRPMNAFLLFCKRHRSLVRQEHPRLDNRGATKILADWWAVLEPNEKQKYTDMAKEYKDAFMKANPDYKWCPTSSKPVKHPSCPPIINSRKPVWSISCNALKDSTTQQVPKAEQTPQLNFAMADPTKMGGLSMLLLAGEHALTHRDVASEAGQTDKGIPLHEDRSSDSSSNQPEIKADKHLPPSSHIPAPSCGSPTSNVATPPQLPICHNKVNKENDVTKSHDKLDISCSSNEKVNHSNVDLNVIETLAIVRTEDVPEERLESCPKGINTCSPKIKSKAKVKLLVENQEDEKKHDGRDHEPHTAPEEEMMETKTEADVGNMAVQGRVGEPVTAVCRYSFEKMKEEDHGVERAGDAICESSSENRGSRKSERSCKGALYKTLVSEGMLTSLRANIDRGKRGAFRAADHESSWSEDNWTVSQTAPNNSKKLKKSKSKDESSPGLGKLEKEFERKFNSLPQFSPMTFDKKGPGVGKKRKTDSSPVLDDASKVGTGTTSLVQMDPCVLDSSLKAKSVDVQGNTSLEILVGSQKRKARKTKITHLVRTAVGGVPSVKGDIFTCQTQGPGAKSGPLEHPIRPAGVNEKDRENIYYCVTYQIIQL</sequence>
<keyword evidence="3" id="KW-0597">Phosphoprotein</keyword>
<evidence type="ECO:0000256" key="14">
    <source>
        <dbReference type="SAM" id="MobiDB-lite"/>
    </source>
</evidence>
<proteinExistence type="predicted"/>
<evidence type="ECO:0000256" key="7">
    <source>
        <dbReference type="ARBA" id="ARBA00023163"/>
    </source>
</evidence>
<feature type="region of interest" description="Disordered" evidence="14">
    <location>
        <begin position="226"/>
        <end position="282"/>
    </location>
</feature>
<dbReference type="CDD" id="cd21989">
    <property type="entry name" value="HMG-box_HBP2"/>
    <property type="match status" value="1"/>
</dbReference>
<dbReference type="FunFam" id="1.10.30.10:FF:000014">
    <property type="entry name" value="HMG box transcription factor BBX"/>
    <property type="match status" value="1"/>
</dbReference>
<evidence type="ECO:0000313" key="16">
    <source>
        <dbReference type="Ensembl" id="ENSGWIP00000040405.1"/>
    </source>
</evidence>
<keyword evidence="6 13" id="KW-0238">DNA-binding</keyword>
<evidence type="ECO:0000256" key="1">
    <source>
        <dbReference type="ARBA" id="ARBA00004123"/>
    </source>
</evidence>
<evidence type="ECO:0000256" key="8">
    <source>
        <dbReference type="ARBA" id="ARBA00023242"/>
    </source>
</evidence>
<feature type="region of interest" description="Disordered" evidence="14">
    <location>
        <begin position="535"/>
        <end position="564"/>
    </location>
</feature>
<dbReference type="Ensembl" id="ENSGWIT00000043897.1">
    <property type="protein sequence ID" value="ENSGWIP00000040405.1"/>
    <property type="gene ID" value="ENSGWIG00000020412.1"/>
</dbReference>
<feature type="compositionally biased region" description="Basic and acidic residues" evidence="14">
    <location>
        <begin position="511"/>
        <end position="521"/>
    </location>
</feature>
<feature type="compositionally biased region" description="Polar residues" evidence="14">
    <location>
        <begin position="489"/>
        <end position="502"/>
    </location>
</feature>
<accession>A0A8C5NA80</accession>
<dbReference type="SMART" id="SM00398">
    <property type="entry name" value="HMG"/>
    <property type="match status" value="1"/>
</dbReference>
<dbReference type="Pfam" id="PF00505">
    <property type="entry name" value="HMG_box"/>
    <property type="match status" value="1"/>
</dbReference>
<feature type="region of interest" description="Disordered" evidence="14">
    <location>
        <begin position="421"/>
        <end position="449"/>
    </location>
</feature>
<feature type="compositionally biased region" description="Basic and acidic residues" evidence="14">
    <location>
        <begin position="367"/>
        <end position="389"/>
    </location>
</feature>
<evidence type="ECO:0000256" key="2">
    <source>
        <dbReference type="ARBA" id="ARBA00022499"/>
    </source>
</evidence>
<keyword evidence="2" id="KW-1017">Isopeptide bond</keyword>
<evidence type="ECO:0000259" key="15">
    <source>
        <dbReference type="PROSITE" id="PS50118"/>
    </source>
</evidence>
<dbReference type="InterPro" id="IPR049523">
    <property type="entry name" value="BBX_HMG-box"/>
</dbReference>
<dbReference type="PROSITE" id="PS50118">
    <property type="entry name" value="HMG_BOX_2"/>
    <property type="match status" value="1"/>
</dbReference>
<dbReference type="Pfam" id="PF09667">
    <property type="entry name" value="DUF2028"/>
    <property type="match status" value="1"/>
</dbReference>
<reference evidence="16" key="1">
    <citation type="submission" date="2020-06" db="EMBL/GenBank/DDBJ databases">
        <authorList>
            <consortium name="Wellcome Sanger Institute Data Sharing"/>
        </authorList>
    </citation>
    <scope>NUCLEOTIDE SEQUENCE [LARGE SCALE GENOMIC DNA]</scope>
</reference>
<organism evidence="16 17">
    <name type="scientific">Gouania willdenowi</name>
    <name type="common">Blunt-snouted clingfish</name>
    <name type="synonym">Lepadogaster willdenowi</name>
    <dbReference type="NCBI Taxonomy" id="441366"/>
    <lineage>
        <taxon>Eukaryota</taxon>
        <taxon>Metazoa</taxon>
        <taxon>Chordata</taxon>
        <taxon>Craniata</taxon>
        <taxon>Vertebrata</taxon>
        <taxon>Euteleostomi</taxon>
        <taxon>Actinopterygii</taxon>
        <taxon>Neopterygii</taxon>
        <taxon>Teleostei</taxon>
        <taxon>Neoteleostei</taxon>
        <taxon>Acanthomorphata</taxon>
        <taxon>Ovalentaria</taxon>
        <taxon>Blenniimorphae</taxon>
        <taxon>Blenniiformes</taxon>
        <taxon>Gobiesocoidei</taxon>
        <taxon>Gobiesocidae</taxon>
        <taxon>Gobiesocinae</taxon>
        <taxon>Gouania</taxon>
    </lineage>
</organism>
<evidence type="ECO:0000256" key="4">
    <source>
        <dbReference type="ARBA" id="ARBA00022843"/>
    </source>
</evidence>
<evidence type="ECO:0000313" key="17">
    <source>
        <dbReference type="Proteomes" id="UP000694680"/>
    </source>
</evidence>
<keyword evidence="17" id="KW-1185">Reference proteome</keyword>
<evidence type="ECO:0000256" key="9">
    <source>
        <dbReference type="ARBA" id="ARBA00056859"/>
    </source>
</evidence>
<reference evidence="16" key="3">
    <citation type="submission" date="2025-09" db="UniProtKB">
        <authorList>
            <consortium name="Ensembl"/>
        </authorList>
    </citation>
    <scope>IDENTIFICATION</scope>
</reference>
<comment type="function">
    <text evidence="9">Transcription factor that is necessary for cell cycle progression from G1 to S phase.</text>
</comment>
<gene>
    <name evidence="16" type="primary">bbx</name>
</gene>
<keyword evidence="8 13" id="KW-0539">Nucleus</keyword>
<dbReference type="Gene3D" id="1.10.30.10">
    <property type="entry name" value="High mobility group box domain"/>
    <property type="match status" value="1"/>
</dbReference>
<dbReference type="GO" id="GO:0005634">
    <property type="term" value="C:nucleus"/>
    <property type="evidence" value="ECO:0007669"/>
    <property type="project" value="UniProtKB-SubCell"/>
</dbReference>
<dbReference type="PANTHER" id="PTHR13059">
    <property type="entry name" value="HMG-BOX TRANSCRIPTION FACTOR BBX"/>
    <property type="match status" value="1"/>
</dbReference>
<dbReference type="Proteomes" id="UP000694680">
    <property type="component" value="Chromosome 14"/>
</dbReference>
<feature type="domain" description="HMG box" evidence="15">
    <location>
        <begin position="78"/>
        <end position="146"/>
    </location>
</feature>
<keyword evidence="4" id="KW-0832">Ubl conjugation</keyword>
<protein>
    <recommendedName>
        <fullName evidence="10">HMG box transcription factor BBX</fullName>
    </recommendedName>
    <alternativeName>
        <fullName evidence="12">Bobby sox homolog</fullName>
    </alternativeName>
    <alternativeName>
        <fullName evidence="11">HMG box-containing protein 2</fullName>
    </alternativeName>
</protein>
<evidence type="ECO:0000256" key="3">
    <source>
        <dbReference type="ARBA" id="ARBA00022553"/>
    </source>
</evidence>
<dbReference type="InterPro" id="IPR036910">
    <property type="entry name" value="HMG_box_dom_sf"/>
</dbReference>
<reference evidence="16" key="2">
    <citation type="submission" date="2025-08" db="UniProtKB">
        <authorList>
            <consortium name="Ensembl"/>
        </authorList>
    </citation>
    <scope>IDENTIFICATION</scope>
</reference>
<evidence type="ECO:0000256" key="10">
    <source>
        <dbReference type="ARBA" id="ARBA00073049"/>
    </source>
</evidence>
<dbReference type="GO" id="GO:0000981">
    <property type="term" value="F:DNA-binding transcription factor activity, RNA polymerase II-specific"/>
    <property type="evidence" value="ECO:0007669"/>
    <property type="project" value="TreeGrafter"/>
</dbReference>
<dbReference type="GO" id="GO:0000977">
    <property type="term" value="F:RNA polymerase II transcription regulatory region sequence-specific DNA binding"/>
    <property type="evidence" value="ECO:0007669"/>
    <property type="project" value="TreeGrafter"/>
</dbReference>
<dbReference type="AlphaFoldDB" id="A0A8C5NA80"/>
<name>A0A8C5NA80_GOUWI</name>
<evidence type="ECO:0000256" key="11">
    <source>
        <dbReference type="ARBA" id="ARBA00082639"/>
    </source>
</evidence>
<evidence type="ECO:0000256" key="13">
    <source>
        <dbReference type="PROSITE-ProRule" id="PRU00267"/>
    </source>
</evidence>
<dbReference type="InterPro" id="IPR019102">
    <property type="entry name" value="TF_HMG_box_BBX_DUF2028"/>
</dbReference>
<keyword evidence="7" id="KW-0804">Transcription</keyword>
<feature type="region of interest" description="Disordered" evidence="14">
    <location>
        <begin position="481"/>
        <end position="521"/>
    </location>
</feature>
<dbReference type="PANTHER" id="PTHR13059:SF10">
    <property type="entry name" value="HMG BOX TRANSCRIPTION FACTOR BBX"/>
    <property type="match status" value="1"/>
</dbReference>
<comment type="subcellular location">
    <subcellularLocation>
        <location evidence="1">Nucleus</location>
    </subcellularLocation>
</comment>
<keyword evidence="5" id="KW-0805">Transcription regulation</keyword>
<dbReference type="SUPFAM" id="SSF47095">
    <property type="entry name" value="HMG-box"/>
    <property type="match status" value="1"/>
</dbReference>